<dbReference type="InterPro" id="IPR002549">
    <property type="entry name" value="AI-2E-like"/>
</dbReference>
<comment type="similarity">
    <text evidence="2">Belongs to the autoinducer-2 exporter (AI-2E) (TC 2.A.86) family.</text>
</comment>
<comment type="caution">
    <text evidence="9">The sequence shown here is derived from an EMBL/GenBank/DDBJ whole genome shotgun (WGS) entry which is preliminary data.</text>
</comment>
<reference evidence="9 10" key="1">
    <citation type="journal article" date="2015" name="Nature">
        <title>rRNA introns, odd ribosomes, and small enigmatic genomes across a large radiation of phyla.</title>
        <authorList>
            <person name="Brown C.T."/>
            <person name="Hug L.A."/>
            <person name="Thomas B.C."/>
            <person name="Sharon I."/>
            <person name="Castelle C.J."/>
            <person name="Singh A."/>
            <person name="Wilkins M.J."/>
            <person name="Williams K.H."/>
            <person name="Banfield J.F."/>
        </authorList>
    </citation>
    <scope>NUCLEOTIDE SEQUENCE [LARGE SCALE GENOMIC DNA]</scope>
</reference>
<evidence type="ECO:0000256" key="1">
    <source>
        <dbReference type="ARBA" id="ARBA00004651"/>
    </source>
</evidence>
<feature type="transmembrane region" description="Helical" evidence="8">
    <location>
        <begin position="12"/>
        <end position="29"/>
    </location>
</feature>
<keyword evidence="6 8" id="KW-1133">Transmembrane helix</keyword>
<feature type="transmembrane region" description="Helical" evidence="8">
    <location>
        <begin position="35"/>
        <end position="54"/>
    </location>
</feature>
<dbReference type="AlphaFoldDB" id="A0A0G1F873"/>
<dbReference type="GO" id="GO:0005886">
    <property type="term" value="C:plasma membrane"/>
    <property type="evidence" value="ECO:0007669"/>
    <property type="project" value="UniProtKB-SubCell"/>
</dbReference>
<evidence type="ECO:0000256" key="8">
    <source>
        <dbReference type="SAM" id="Phobius"/>
    </source>
</evidence>
<dbReference type="Proteomes" id="UP000034810">
    <property type="component" value="Unassembled WGS sequence"/>
</dbReference>
<feature type="transmembrane region" description="Helical" evidence="8">
    <location>
        <begin position="61"/>
        <end position="83"/>
    </location>
</feature>
<evidence type="ECO:0000256" key="2">
    <source>
        <dbReference type="ARBA" id="ARBA00009773"/>
    </source>
</evidence>
<evidence type="ECO:0000313" key="10">
    <source>
        <dbReference type="Proteomes" id="UP000034810"/>
    </source>
</evidence>
<dbReference type="GO" id="GO:0055085">
    <property type="term" value="P:transmembrane transport"/>
    <property type="evidence" value="ECO:0007669"/>
    <property type="project" value="TreeGrafter"/>
</dbReference>
<comment type="subcellular location">
    <subcellularLocation>
        <location evidence="1">Cell membrane</location>
        <topology evidence="1">Multi-pass membrane protein</topology>
    </subcellularLocation>
</comment>
<feature type="transmembrane region" description="Helical" evidence="8">
    <location>
        <begin position="292"/>
        <end position="319"/>
    </location>
</feature>
<dbReference type="EMBL" id="LCFA01000002">
    <property type="protein sequence ID" value="KKS83038.1"/>
    <property type="molecule type" value="Genomic_DNA"/>
</dbReference>
<sequence>MEKRIFDVSWKTLWRIFVMVVFALALFAAREVLVILLLAIIISSALYEPVAYLERKKIPRLLSILTIFLVGAGILGLVLYALVPIASIQLKYLLTNIDSLKLPLLDFLGSSEAVAQLDQAISNFLSGIFSGGEGLNWFSSLMGNIIFASIVLILSFYLTLSRDGVERFIRAVFPANQEDYAVDLFIRTRKKLSRWLSGQLIISFIVGSLVFVGLLAVGLDYALVLAILAAVLELIPYVGPITVGIIAFLVILPQSLTTAFLVVLIFFVIQQIENHVLSPFVMSRAIGIDPVAIVIAMLAGTQIAGFVGIILAVPVTIILQEVVEDWAARKKKPTAND</sequence>
<name>A0A0G1F873_9BACT</name>
<dbReference type="PANTHER" id="PTHR21716">
    <property type="entry name" value="TRANSMEMBRANE PROTEIN"/>
    <property type="match status" value="1"/>
</dbReference>
<evidence type="ECO:0008006" key="11">
    <source>
        <dbReference type="Google" id="ProtNLM"/>
    </source>
</evidence>
<feature type="transmembrane region" description="Helical" evidence="8">
    <location>
        <begin position="221"/>
        <end position="239"/>
    </location>
</feature>
<feature type="transmembrane region" description="Helical" evidence="8">
    <location>
        <begin position="195"/>
        <end position="215"/>
    </location>
</feature>
<evidence type="ECO:0000256" key="3">
    <source>
        <dbReference type="ARBA" id="ARBA00022448"/>
    </source>
</evidence>
<feature type="transmembrane region" description="Helical" evidence="8">
    <location>
        <begin position="137"/>
        <end position="160"/>
    </location>
</feature>
<protein>
    <recommendedName>
        <fullName evidence="11">AI-2E family transporter</fullName>
    </recommendedName>
</protein>
<evidence type="ECO:0000256" key="7">
    <source>
        <dbReference type="ARBA" id="ARBA00023136"/>
    </source>
</evidence>
<evidence type="ECO:0000256" key="4">
    <source>
        <dbReference type="ARBA" id="ARBA00022475"/>
    </source>
</evidence>
<proteinExistence type="inferred from homology"/>
<feature type="transmembrane region" description="Helical" evidence="8">
    <location>
        <begin position="246"/>
        <end position="272"/>
    </location>
</feature>
<evidence type="ECO:0000256" key="5">
    <source>
        <dbReference type="ARBA" id="ARBA00022692"/>
    </source>
</evidence>
<dbReference type="Pfam" id="PF01594">
    <property type="entry name" value="AI-2E_transport"/>
    <property type="match status" value="1"/>
</dbReference>
<evidence type="ECO:0000256" key="6">
    <source>
        <dbReference type="ARBA" id="ARBA00022989"/>
    </source>
</evidence>
<keyword evidence="5 8" id="KW-0812">Transmembrane</keyword>
<dbReference type="PANTHER" id="PTHR21716:SF53">
    <property type="entry name" value="PERMEASE PERM-RELATED"/>
    <property type="match status" value="1"/>
</dbReference>
<evidence type="ECO:0000313" key="9">
    <source>
        <dbReference type="EMBL" id="KKS83038.1"/>
    </source>
</evidence>
<gene>
    <name evidence="9" type="ORF">UV58_C0002G0048</name>
</gene>
<accession>A0A0G1F873</accession>
<keyword evidence="4" id="KW-1003">Cell membrane</keyword>
<keyword evidence="3" id="KW-0813">Transport</keyword>
<keyword evidence="7 8" id="KW-0472">Membrane</keyword>
<organism evidence="9 10">
    <name type="scientific">Candidatus Wolfebacteria bacterium GW2011_GWC1_43_10</name>
    <dbReference type="NCBI Taxonomy" id="1619011"/>
    <lineage>
        <taxon>Bacteria</taxon>
        <taxon>Candidatus Wolfeibacteriota</taxon>
    </lineage>
</organism>